<dbReference type="InParanoid" id="A0A165UHK4"/>
<dbReference type="SUPFAM" id="SSF50685">
    <property type="entry name" value="Barwin-like endoglucanases"/>
    <property type="match status" value="1"/>
</dbReference>
<evidence type="ECO:0000313" key="4">
    <source>
        <dbReference type="Proteomes" id="UP000076761"/>
    </source>
</evidence>
<name>A0A165UHK4_9AGAM</name>
<dbReference type="OrthoDB" id="623670at2759"/>
<dbReference type="EMBL" id="KV425559">
    <property type="protein sequence ID" value="KZT28170.1"/>
    <property type="molecule type" value="Genomic_DNA"/>
</dbReference>
<dbReference type="Proteomes" id="UP000076761">
    <property type="component" value="Unassembled WGS sequence"/>
</dbReference>
<keyword evidence="1 2" id="KW-0732">Signal</keyword>
<dbReference type="CDD" id="cd22191">
    <property type="entry name" value="DPBB_RlpA_EXP_N-like"/>
    <property type="match status" value="1"/>
</dbReference>
<evidence type="ECO:0000313" key="3">
    <source>
        <dbReference type="EMBL" id="KZT28170.1"/>
    </source>
</evidence>
<dbReference type="STRING" id="1314782.A0A165UHK4"/>
<feature type="signal peptide" evidence="2">
    <location>
        <begin position="1"/>
        <end position="21"/>
    </location>
</feature>
<feature type="chain" id="PRO_5007867615" description="RlpA-like protein double-psi beta-barrel domain-containing protein" evidence="2">
    <location>
        <begin position="22"/>
        <end position="137"/>
    </location>
</feature>
<evidence type="ECO:0000256" key="2">
    <source>
        <dbReference type="SAM" id="SignalP"/>
    </source>
</evidence>
<protein>
    <recommendedName>
        <fullName evidence="5">RlpA-like protein double-psi beta-barrel domain-containing protein</fullName>
    </recommendedName>
</protein>
<dbReference type="Gene3D" id="2.40.40.10">
    <property type="entry name" value="RlpA-like domain"/>
    <property type="match status" value="1"/>
</dbReference>
<evidence type="ECO:0008006" key="5">
    <source>
        <dbReference type="Google" id="ProtNLM"/>
    </source>
</evidence>
<dbReference type="AlphaFoldDB" id="A0A165UHK4"/>
<evidence type="ECO:0000256" key="1">
    <source>
        <dbReference type="ARBA" id="ARBA00022729"/>
    </source>
</evidence>
<dbReference type="InterPro" id="IPR036908">
    <property type="entry name" value="RlpA-like_sf"/>
</dbReference>
<accession>A0A165UHK4</accession>
<proteinExistence type="predicted"/>
<reference evidence="3 4" key="1">
    <citation type="journal article" date="2016" name="Mol. Biol. Evol.">
        <title>Comparative Genomics of Early-Diverging Mushroom-Forming Fungi Provides Insights into the Origins of Lignocellulose Decay Capabilities.</title>
        <authorList>
            <person name="Nagy L.G."/>
            <person name="Riley R."/>
            <person name="Tritt A."/>
            <person name="Adam C."/>
            <person name="Daum C."/>
            <person name="Floudas D."/>
            <person name="Sun H."/>
            <person name="Yadav J.S."/>
            <person name="Pangilinan J."/>
            <person name="Larsson K.H."/>
            <person name="Matsuura K."/>
            <person name="Barry K."/>
            <person name="Labutti K."/>
            <person name="Kuo R."/>
            <person name="Ohm R.A."/>
            <person name="Bhattacharya S.S."/>
            <person name="Shirouzu T."/>
            <person name="Yoshinaga Y."/>
            <person name="Martin F.M."/>
            <person name="Grigoriev I.V."/>
            <person name="Hibbett D.S."/>
        </authorList>
    </citation>
    <scope>NUCLEOTIDE SEQUENCE [LARGE SCALE GENOMIC DNA]</scope>
    <source>
        <strain evidence="3 4">HHB14362 ss-1</strain>
    </source>
</reference>
<keyword evidence="4" id="KW-1185">Reference proteome</keyword>
<sequence length="137" mass="14288">MHFSPLVIVSALSLMAGFAQAAPHNIFARGNDTGSNLSKRVDNARLTWYDVGLGACGQTNVASDFVVALNADDFGAGYPGPHCFQNIVITAEGKTATAQIVDKCPGCPEGGLDLSEGLFSYFANPSVGVLTGSWNYA</sequence>
<dbReference type="PANTHER" id="PTHR31836:SF28">
    <property type="entry name" value="SRCR DOMAIN-CONTAINING PROTEIN-RELATED"/>
    <property type="match status" value="1"/>
</dbReference>
<gene>
    <name evidence="3" type="ORF">NEOLEDRAFT_1176313</name>
</gene>
<dbReference type="InterPro" id="IPR051477">
    <property type="entry name" value="Expansin_CellWall"/>
</dbReference>
<organism evidence="3 4">
    <name type="scientific">Neolentinus lepideus HHB14362 ss-1</name>
    <dbReference type="NCBI Taxonomy" id="1314782"/>
    <lineage>
        <taxon>Eukaryota</taxon>
        <taxon>Fungi</taxon>
        <taxon>Dikarya</taxon>
        <taxon>Basidiomycota</taxon>
        <taxon>Agaricomycotina</taxon>
        <taxon>Agaricomycetes</taxon>
        <taxon>Gloeophyllales</taxon>
        <taxon>Gloeophyllaceae</taxon>
        <taxon>Neolentinus</taxon>
    </lineage>
</organism>
<dbReference type="PANTHER" id="PTHR31836">
    <property type="match status" value="1"/>
</dbReference>